<proteinExistence type="predicted"/>
<dbReference type="FunFam" id="1.25.40.10:FF:001223">
    <property type="entry name" value="Pentatricopeptide repeat-containing protein chloroplastic"/>
    <property type="match status" value="1"/>
</dbReference>
<dbReference type="PANTHER" id="PTHR47926:SF496">
    <property type="entry name" value="PENTACOTRIPEPTIDE-REPEAT REGION OF PRORP DOMAIN-CONTAINING PROTEIN"/>
    <property type="match status" value="1"/>
</dbReference>
<name>A0AAV6I2L9_9ERIC</name>
<dbReference type="InterPro" id="IPR011990">
    <property type="entry name" value="TPR-like_helical_dom_sf"/>
</dbReference>
<gene>
    <name evidence="3" type="ORF">RHGRI_034833</name>
</gene>
<dbReference type="Pfam" id="PF13041">
    <property type="entry name" value="PPR_2"/>
    <property type="match status" value="4"/>
</dbReference>
<feature type="repeat" description="PPR" evidence="2">
    <location>
        <begin position="178"/>
        <end position="212"/>
    </location>
</feature>
<dbReference type="GO" id="GO:0003729">
    <property type="term" value="F:mRNA binding"/>
    <property type="evidence" value="ECO:0007669"/>
    <property type="project" value="UniProtKB-ARBA"/>
</dbReference>
<feature type="repeat" description="PPR" evidence="2">
    <location>
        <begin position="717"/>
        <end position="751"/>
    </location>
</feature>
<dbReference type="PROSITE" id="PS51375">
    <property type="entry name" value="PPR"/>
    <property type="match status" value="7"/>
</dbReference>
<sequence length="846" mass="93962">MHSSLGIELDDFTYGSALSACSALQSPLCGKQVYSLVVKNGFFSNGYVRSGIIELFATSSCLEDALRVFYDVSCENVVGWNAIISGAVKNKENWVALDLFREMLHLGLLTPNSYTLSSVLTACAALEELDLGKGVHGWVIKRGAGEDVFVATAIVSLYAKCGFMDEAMKEFSRMPVRNVVSWTGMISGFVQQGDSISALQFFREMRKMREEINNYTVTSVLTACAGPAMVKEAIQIHCWILKTGLYSDAVVKASLIKMYSKIGEFVLSEVVFKETEDLKQLGIWGVMISAFAQNENSRKAIDMFQRMLYEGLKPDEFCTSCIISIVYLLNFGWQIHCYTVKAGLVLFVSVGSALCTMYSKFGSLVESYEVFQQIVEKDNVSWTSMISGFAENGHANQAFQLFRDMLFEKNEPDEMTLAAVLTACSVTQSLNTGKEVHGYTLRRGIDKKILVCGALVNMYSKCGALDMAKKVFDMMPVKDQVSYSSLVSGYAQNGCIEEALLLFHEAQMTELEIDSFTLSSVLGAVSLLNRLRIGTQLHAHILKMGLESDVSVGSSLIMLYSKCGSIDDCHKAFNGIKEHDLISWTSMITSYAQHGKGTEALSVYEVMRKSGIKPDSVTFVGVLCACSHSGLVEEGYYYLNSMVKDYGIEPGYRHYACIVDLLGRSGRLKEAESFITNMPIKPDSLVWETLLAACKMHGDIELGRLAAKKVMELEPCDIGAYISLSNICADVGQWEEVLKIRREMKGTGAKKDPGWSSHRKKKLEKDKDKVEEIASFFRWEKKHEMKFPSEESLRRISLSELLMLLCANQQMQMISGMSSPLIALSIFEGAVQTAEDIPVEKNWPMT</sequence>
<dbReference type="GO" id="GO:0009451">
    <property type="term" value="P:RNA modification"/>
    <property type="evidence" value="ECO:0007669"/>
    <property type="project" value="InterPro"/>
</dbReference>
<dbReference type="FunFam" id="1.25.40.10:FF:000073">
    <property type="entry name" value="Pentatricopeptide repeat-containing protein chloroplastic"/>
    <property type="match status" value="2"/>
</dbReference>
<feature type="repeat" description="PPR" evidence="2">
    <location>
        <begin position="280"/>
        <end position="314"/>
    </location>
</feature>
<dbReference type="FunFam" id="1.25.40.10:FF:000090">
    <property type="entry name" value="Pentatricopeptide repeat-containing protein, chloroplastic"/>
    <property type="match status" value="1"/>
</dbReference>
<dbReference type="Proteomes" id="UP000823749">
    <property type="component" value="Chromosome 12"/>
</dbReference>
<dbReference type="NCBIfam" id="TIGR00756">
    <property type="entry name" value="PPR"/>
    <property type="match status" value="6"/>
</dbReference>
<organism evidence="3 4">
    <name type="scientific">Rhododendron griersonianum</name>
    <dbReference type="NCBI Taxonomy" id="479676"/>
    <lineage>
        <taxon>Eukaryota</taxon>
        <taxon>Viridiplantae</taxon>
        <taxon>Streptophyta</taxon>
        <taxon>Embryophyta</taxon>
        <taxon>Tracheophyta</taxon>
        <taxon>Spermatophyta</taxon>
        <taxon>Magnoliopsida</taxon>
        <taxon>eudicotyledons</taxon>
        <taxon>Gunneridae</taxon>
        <taxon>Pentapetalae</taxon>
        <taxon>asterids</taxon>
        <taxon>Ericales</taxon>
        <taxon>Ericaceae</taxon>
        <taxon>Ericoideae</taxon>
        <taxon>Rhodoreae</taxon>
        <taxon>Rhododendron</taxon>
    </lineage>
</organism>
<dbReference type="InterPro" id="IPR046960">
    <property type="entry name" value="PPR_At4g14850-like_plant"/>
</dbReference>
<dbReference type="Gene3D" id="1.25.40.10">
    <property type="entry name" value="Tetratricopeptide repeat domain"/>
    <property type="match status" value="7"/>
</dbReference>
<dbReference type="PANTHER" id="PTHR47926">
    <property type="entry name" value="PENTATRICOPEPTIDE REPEAT-CONTAINING PROTEIN"/>
    <property type="match status" value="1"/>
</dbReference>
<reference evidence="3" key="1">
    <citation type="submission" date="2020-08" db="EMBL/GenBank/DDBJ databases">
        <title>Plant Genome Project.</title>
        <authorList>
            <person name="Zhang R.-G."/>
        </authorList>
    </citation>
    <scope>NUCLEOTIDE SEQUENCE</scope>
    <source>
        <strain evidence="3">WSP0</strain>
        <tissue evidence="3">Leaf</tissue>
    </source>
</reference>
<dbReference type="Pfam" id="PF20431">
    <property type="entry name" value="E_motif"/>
    <property type="match status" value="1"/>
</dbReference>
<dbReference type="AlphaFoldDB" id="A0AAV6I2L9"/>
<evidence type="ECO:0008006" key="5">
    <source>
        <dbReference type="Google" id="ProtNLM"/>
    </source>
</evidence>
<keyword evidence="4" id="KW-1185">Reference proteome</keyword>
<evidence type="ECO:0000313" key="4">
    <source>
        <dbReference type="Proteomes" id="UP000823749"/>
    </source>
</evidence>
<dbReference type="EMBL" id="JACTNZ010000012">
    <property type="protein sequence ID" value="KAG5522813.1"/>
    <property type="molecule type" value="Genomic_DNA"/>
</dbReference>
<feature type="repeat" description="PPR" evidence="2">
    <location>
        <begin position="76"/>
        <end position="110"/>
    </location>
</feature>
<evidence type="ECO:0000256" key="2">
    <source>
        <dbReference type="PROSITE-ProRule" id="PRU00708"/>
    </source>
</evidence>
<keyword evidence="1" id="KW-0677">Repeat</keyword>
<evidence type="ECO:0000256" key="1">
    <source>
        <dbReference type="ARBA" id="ARBA00022737"/>
    </source>
</evidence>
<dbReference type="InterPro" id="IPR002885">
    <property type="entry name" value="PPR_rpt"/>
</dbReference>
<protein>
    <recommendedName>
        <fullName evidence="5">Pentatricopeptide repeat-containing protein</fullName>
    </recommendedName>
</protein>
<accession>A0AAV6I2L9</accession>
<feature type="repeat" description="PPR" evidence="2">
    <location>
        <begin position="479"/>
        <end position="513"/>
    </location>
</feature>
<evidence type="ECO:0000313" key="3">
    <source>
        <dbReference type="EMBL" id="KAG5522813.1"/>
    </source>
</evidence>
<feature type="repeat" description="PPR" evidence="2">
    <location>
        <begin position="580"/>
        <end position="614"/>
    </location>
</feature>
<comment type="caution">
    <text evidence="3">The sequence shown here is derived from an EMBL/GenBank/DDBJ whole genome shotgun (WGS) entry which is preliminary data.</text>
</comment>
<dbReference type="Pfam" id="PF01535">
    <property type="entry name" value="PPR"/>
    <property type="match status" value="4"/>
</dbReference>
<dbReference type="InterPro" id="IPR046848">
    <property type="entry name" value="E_motif"/>
</dbReference>
<feature type="repeat" description="PPR" evidence="2">
    <location>
        <begin position="378"/>
        <end position="412"/>
    </location>
</feature>